<dbReference type="AlphaFoldDB" id="G0QSH1"/>
<keyword evidence="1" id="KW-0479">Metal-binding</keyword>
<dbReference type="Gene3D" id="3.30.40.10">
    <property type="entry name" value="Zinc/RING finger domain, C3HC4 (zinc finger)"/>
    <property type="match status" value="1"/>
</dbReference>
<dbReference type="GeneID" id="14907976"/>
<dbReference type="STRING" id="857967.G0QSH1"/>
<dbReference type="PANTHER" id="PTHR46400">
    <property type="entry name" value="RING/U-BOX SUPERFAMILY PROTEIN"/>
    <property type="match status" value="1"/>
</dbReference>
<name>G0QSH1_ICHMU</name>
<organism evidence="3 4">
    <name type="scientific">Ichthyophthirius multifiliis</name>
    <name type="common">White spot disease agent</name>
    <name type="synonym">Ich</name>
    <dbReference type="NCBI Taxonomy" id="5932"/>
    <lineage>
        <taxon>Eukaryota</taxon>
        <taxon>Sar</taxon>
        <taxon>Alveolata</taxon>
        <taxon>Ciliophora</taxon>
        <taxon>Intramacronucleata</taxon>
        <taxon>Oligohymenophorea</taxon>
        <taxon>Hymenostomatida</taxon>
        <taxon>Ophryoglenina</taxon>
        <taxon>Ichthyophthirius</taxon>
    </lineage>
</organism>
<dbReference type="OMA" id="NNMSHED"/>
<dbReference type="GO" id="GO:0004842">
    <property type="term" value="F:ubiquitin-protein transferase activity"/>
    <property type="evidence" value="ECO:0007669"/>
    <property type="project" value="InterPro"/>
</dbReference>
<gene>
    <name evidence="3" type="ORF">IMG5_101120</name>
</gene>
<dbReference type="InterPro" id="IPR013083">
    <property type="entry name" value="Znf_RING/FYVE/PHD"/>
</dbReference>
<accession>G0QSH1</accession>
<dbReference type="PANTHER" id="PTHR46400:SF5">
    <property type="entry name" value="RING-TYPE DOMAIN-CONTAINING PROTEIN"/>
    <property type="match status" value="1"/>
</dbReference>
<dbReference type="GO" id="GO:0016567">
    <property type="term" value="P:protein ubiquitination"/>
    <property type="evidence" value="ECO:0007669"/>
    <property type="project" value="InterPro"/>
</dbReference>
<dbReference type="Proteomes" id="UP000008983">
    <property type="component" value="Unassembled WGS sequence"/>
</dbReference>
<reference evidence="3 4" key="1">
    <citation type="submission" date="2011-07" db="EMBL/GenBank/DDBJ databases">
        <authorList>
            <person name="Coyne R."/>
            <person name="Brami D."/>
            <person name="Johnson J."/>
            <person name="Hostetler J."/>
            <person name="Hannick L."/>
            <person name="Clark T."/>
            <person name="Cassidy-Hanley D."/>
            <person name="Inman J."/>
        </authorList>
    </citation>
    <scope>NUCLEOTIDE SEQUENCE [LARGE SCALE GENOMIC DNA]</scope>
    <source>
        <strain evidence="3 4">G5</strain>
    </source>
</reference>
<evidence type="ECO:0000313" key="3">
    <source>
        <dbReference type="EMBL" id="EGR31809.1"/>
    </source>
</evidence>
<sequence length="114" mass="13274">MLQYAIQQSILEQENGGQNMNPDEMTYEQLLALEEKNGKVCVGLNQEQIEKIPIANFNRKLKHFQDKCSICITEFNIGQQVKILDCKHFYHVECISSWLKDQKKCPVCKNEILI</sequence>
<dbReference type="GO" id="GO:0008270">
    <property type="term" value="F:zinc ion binding"/>
    <property type="evidence" value="ECO:0007669"/>
    <property type="project" value="UniProtKB-KW"/>
</dbReference>
<dbReference type="EMBL" id="GL983812">
    <property type="protein sequence ID" value="EGR31809.1"/>
    <property type="molecule type" value="Genomic_DNA"/>
</dbReference>
<feature type="domain" description="RING-type" evidence="2">
    <location>
        <begin position="68"/>
        <end position="109"/>
    </location>
</feature>
<dbReference type="InterPro" id="IPR001841">
    <property type="entry name" value="Znf_RING"/>
</dbReference>
<dbReference type="InParanoid" id="G0QSH1"/>
<dbReference type="Pfam" id="PF13639">
    <property type="entry name" value="zf-RING_2"/>
    <property type="match status" value="1"/>
</dbReference>
<evidence type="ECO:0000259" key="2">
    <source>
        <dbReference type="PROSITE" id="PS50089"/>
    </source>
</evidence>
<dbReference type="RefSeq" id="XP_004035295.1">
    <property type="nucleotide sequence ID" value="XM_004035247.1"/>
</dbReference>
<dbReference type="OrthoDB" id="312895at2759"/>
<proteinExistence type="predicted"/>
<evidence type="ECO:0000256" key="1">
    <source>
        <dbReference type="PROSITE-ProRule" id="PRU00175"/>
    </source>
</evidence>
<keyword evidence="1" id="KW-0862">Zinc</keyword>
<dbReference type="SUPFAM" id="SSF57850">
    <property type="entry name" value="RING/U-box"/>
    <property type="match status" value="1"/>
</dbReference>
<keyword evidence="4" id="KW-1185">Reference proteome</keyword>
<dbReference type="SMART" id="SM00184">
    <property type="entry name" value="RING"/>
    <property type="match status" value="1"/>
</dbReference>
<dbReference type="eggNOG" id="KOG0800">
    <property type="taxonomic scope" value="Eukaryota"/>
</dbReference>
<dbReference type="InterPro" id="IPR033276">
    <property type="entry name" value="BB"/>
</dbReference>
<dbReference type="GO" id="GO:0046621">
    <property type="term" value="P:negative regulation of organ growth"/>
    <property type="evidence" value="ECO:0007669"/>
    <property type="project" value="InterPro"/>
</dbReference>
<dbReference type="PROSITE" id="PS50089">
    <property type="entry name" value="ZF_RING_2"/>
    <property type="match status" value="1"/>
</dbReference>
<evidence type="ECO:0000313" key="4">
    <source>
        <dbReference type="Proteomes" id="UP000008983"/>
    </source>
</evidence>
<keyword evidence="1" id="KW-0863">Zinc-finger</keyword>
<protein>
    <recommendedName>
        <fullName evidence="2">RING-type domain-containing protein</fullName>
    </recommendedName>
</protein>